<dbReference type="PANTHER" id="PTHR13520">
    <property type="entry name" value="RAD50-INTERACTING PROTEIN 1 RINT-1"/>
    <property type="match status" value="1"/>
</dbReference>
<accession>A0A834ZD87</accession>
<sequence>MLLRWKRKVVESTHIPSVGGRKGARVSAESGSEEDDLASLGKKGESREKTVAGELALSPLIQQVEALNKRFREQPPNDVLAEGLELVENGLGLDDVKLNFPNKGSSRPSALGISLFAYREITTTELYDFRPQALADHRALLASLGWQPALLTSETEIGKNLDLPNPLVQREARQLDLLGHKREHNLGLWPIDELVSPIAARVEHHFSKWADQPKFMFALVYKITRDFVVGVDDVLQPLIDKARVVDCSAKEAWVSAMVKMLSGYLAKRILSALAERYTEKNAKLEVIAS</sequence>
<proteinExistence type="predicted"/>
<reference evidence="2 3" key="1">
    <citation type="submission" date="2020-04" db="EMBL/GenBank/DDBJ databases">
        <title>Plant Genome Project.</title>
        <authorList>
            <person name="Zhang R.-G."/>
        </authorList>
    </citation>
    <scope>NUCLEOTIDE SEQUENCE [LARGE SCALE GENOMIC DNA]</scope>
    <source>
        <strain evidence="2">YNK0</strain>
        <tissue evidence="2">Leaf</tissue>
    </source>
</reference>
<evidence type="ECO:0000313" key="2">
    <source>
        <dbReference type="EMBL" id="KAF8403540.1"/>
    </source>
</evidence>
<organism evidence="2 3">
    <name type="scientific">Tetracentron sinense</name>
    <name type="common">Spur-leaf</name>
    <dbReference type="NCBI Taxonomy" id="13715"/>
    <lineage>
        <taxon>Eukaryota</taxon>
        <taxon>Viridiplantae</taxon>
        <taxon>Streptophyta</taxon>
        <taxon>Embryophyta</taxon>
        <taxon>Tracheophyta</taxon>
        <taxon>Spermatophyta</taxon>
        <taxon>Magnoliopsida</taxon>
        <taxon>Trochodendrales</taxon>
        <taxon>Trochodendraceae</taxon>
        <taxon>Tetracentron</taxon>
    </lineage>
</organism>
<feature type="region of interest" description="Disordered" evidence="1">
    <location>
        <begin position="16"/>
        <end position="45"/>
    </location>
</feature>
<comment type="caution">
    <text evidence="2">The sequence shown here is derived from an EMBL/GenBank/DDBJ whole genome shotgun (WGS) entry which is preliminary data.</text>
</comment>
<dbReference type="AlphaFoldDB" id="A0A834ZD87"/>
<dbReference type="GO" id="GO:0060628">
    <property type="term" value="P:regulation of ER to Golgi vesicle-mediated transport"/>
    <property type="evidence" value="ECO:0007669"/>
    <property type="project" value="TreeGrafter"/>
</dbReference>
<dbReference type="GO" id="GO:0006890">
    <property type="term" value="P:retrograde vesicle-mediated transport, Golgi to endoplasmic reticulum"/>
    <property type="evidence" value="ECO:0007669"/>
    <property type="project" value="InterPro"/>
</dbReference>
<dbReference type="PANTHER" id="PTHR13520:SF0">
    <property type="entry name" value="RAD50-INTERACTING PROTEIN 1"/>
    <property type="match status" value="1"/>
</dbReference>
<gene>
    <name evidence="2" type="ORF">HHK36_011644</name>
</gene>
<dbReference type="InterPro" id="IPR007528">
    <property type="entry name" value="RINT1_Tip20"/>
</dbReference>
<keyword evidence="3" id="KW-1185">Reference proteome</keyword>
<dbReference type="OrthoDB" id="2189254at2759"/>
<dbReference type="GO" id="GO:0006888">
    <property type="term" value="P:endoplasmic reticulum to Golgi vesicle-mediated transport"/>
    <property type="evidence" value="ECO:0007669"/>
    <property type="project" value="InterPro"/>
</dbReference>
<dbReference type="PROSITE" id="PS51386">
    <property type="entry name" value="RINT1_TIP20"/>
    <property type="match status" value="1"/>
</dbReference>
<dbReference type="Proteomes" id="UP000655225">
    <property type="component" value="Unassembled WGS sequence"/>
</dbReference>
<name>A0A834ZD87_TETSI</name>
<dbReference type="EMBL" id="JABCRI010000007">
    <property type="protein sequence ID" value="KAF8403540.1"/>
    <property type="molecule type" value="Genomic_DNA"/>
</dbReference>
<evidence type="ECO:0000256" key="1">
    <source>
        <dbReference type="SAM" id="MobiDB-lite"/>
    </source>
</evidence>
<protein>
    <submittedName>
        <fullName evidence="2">Uncharacterized protein</fullName>
    </submittedName>
</protein>
<dbReference type="GO" id="GO:0070939">
    <property type="term" value="C:Dsl1/NZR complex"/>
    <property type="evidence" value="ECO:0007669"/>
    <property type="project" value="InterPro"/>
</dbReference>
<evidence type="ECO:0000313" key="3">
    <source>
        <dbReference type="Proteomes" id="UP000655225"/>
    </source>
</evidence>